<protein>
    <submittedName>
        <fullName evidence="2">Uncharacterized protein</fullName>
    </submittedName>
</protein>
<gene>
    <name evidence="2" type="ORF">NGM29_10660</name>
</gene>
<sequence>MFGTPENPRRGTDLLQSRIEQAKGFPEPLDEAIPQLLQDLPPLVAAPEEAREPIEDEESDGIAQERFTEPTLYSDNAEVTNGSFEITYEDHQPYDQPGPPGETTDTVALDVSFTDPAGNEYELEHDHVVKPPIPG</sequence>
<organism evidence="2 3">
    <name type="scientific">Natronosalvus rutilus</name>
    <dbReference type="NCBI Taxonomy" id="2953753"/>
    <lineage>
        <taxon>Archaea</taxon>
        <taxon>Methanobacteriati</taxon>
        <taxon>Methanobacteriota</taxon>
        <taxon>Stenosarchaea group</taxon>
        <taxon>Halobacteria</taxon>
        <taxon>Halobacteriales</taxon>
        <taxon>Natrialbaceae</taxon>
        <taxon>Natronosalvus</taxon>
    </lineage>
</organism>
<keyword evidence="3" id="KW-1185">Reference proteome</keyword>
<reference evidence="2" key="1">
    <citation type="submission" date="2022-06" db="EMBL/GenBank/DDBJ databases">
        <title>Diverse halophilic archaea isolated from saline environments.</title>
        <authorList>
            <person name="Cui H.-L."/>
        </authorList>
    </citation>
    <scope>NUCLEOTIDE SEQUENCE</scope>
    <source>
        <strain evidence="2">WLHS1</strain>
    </source>
</reference>
<feature type="region of interest" description="Disordered" evidence="1">
    <location>
        <begin position="49"/>
        <end position="71"/>
    </location>
</feature>
<dbReference type="KEGG" id="sawl:NGM29_10660"/>
<dbReference type="AlphaFoldDB" id="A0A9E7STY6"/>
<dbReference type="RefSeq" id="WP_254156110.1">
    <property type="nucleotide sequence ID" value="NZ_CP100355.1"/>
</dbReference>
<dbReference type="EMBL" id="CP100355">
    <property type="protein sequence ID" value="UTF52257.1"/>
    <property type="molecule type" value="Genomic_DNA"/>
</dbReference>
<evidence type="ECO:0000256" key="1">
    <source>
        <dbReference type="SAM" id="MobiDB-lite"/>
    </source>
</evidence>
<proteinExistence type="predicted"/>
<evidence type="ECO:0000313" key="3">
    <source>
        <dbReference type="Proteomes" id="UP001056855"/>
    </source>
</evidence>
<evidence type="ECO:0000313" key="2">
    <source>
        <dbReference type="EMBL" id="UTF52257.1"/>
    </source>
</evidence>
<accession>A0A9E7STY6</accession>
<dbReference type="Proteomes" id="UP001056855">
    <property type="component" value="Chromosome"/>
</dbReference>
<name>A0A9E7STY6_9EURY</name>
<dbReference type="GeneID" id="73290512"/>